<dbReference type="GO" id="GO:0010181">
    <property type="term" value="F:FMN binding"/>
    <property type="evidence" value="ECO:0007669"/>
    <property type="project" value="InterPro"/>
</dbReference>
<dbReference type="SUPFAM" id="SSF50475">
    <property type="entry name" value="FMN-binding split barrel"/>
    <property type="match status" value="1"/>
</dbReference>
<dbReference type="SMART" id="SM00903">
    <property type="entry name" value="Flavin_Reduct"/>
    <property type="match status" value="1"/>
</dbReference>
<dbReference type="EMBL" id="FNZA01000007">
    <property type="protein sequence ID" value="SEJ40653.1"/>
    <property type="molecule type" value="Genomic_DNA"/>
</dbReference>
<proteinExistence type="predicted"/>
<dbReference type="STRING" id="856736.SAMN04488058_107118"/>
<evidence type="ECO:0000259" key="2">
    <source>
        <dbReference type="SMART" id="SM00903"/>
    </source>
</evidence>
<evidence type="ECO:0000313" key="3">
    <source>
        <dbReference type="EMBL" id="SEJ40653.1"/>
    </source>
</evidence>
<dbReference type="Pfam" id="PF01613">
    <property type="entry name" value="Flavin_Reduct"/>
    <property type="match status" value="1"/>
</dbReference>
<evidence type="ECO:0000256" key="1">
    <source>
        <dbReference type="ARBA" id="ARBA00023002"/>
    </source>
</evidence>
<dbReference type="InterPro" id="IPR050268">
    <property type="entry name" value="NADH-dep_flavin_reductase"/>
</dbReference>
<dbReference type="InterPro" id="IPR012349">
    <property type="entry name" value="Split_barrel_FMN-bd"/>
</dbReference>
<organism evidence="3 4">
    <name type="scientific">Deinococcus reticulitermitis</name>
    <dbReference type="NCBI Taxonomy" id="856736"/>
    <lineage>
        <taxon>Bacteria</taxon>
        <taxon>Thermotogati</taxon>
        <taxon>Deinococcota</taxon>
        <taxon>Deinococci</taxon>
        <taxon>Deinococcales</taxon>
        <taxon>Deinococcaceae</taxon>
        <taxon>Deinococcus</taxon>
    </lineage>
</organism>
<dbReference type="PANTHER" id="PTHR30466:SF1">
    <property type="entry name" value="FMN REDUCTASE (NADH) RUTF"/>
    <property type="match status" value="1"/>
</dbReference>
<dbReference type="Gene3D" id="2.30.110.10">
    <property type="entry name" value="Electron Transport, Fmn-binding Protein, Chain A"/>
    <property type="match status" value="1"/>
</dbReference>
<keyword evidence="4" id="KW-1185">Reference proteome</keyword>
<dbReference type="GO" id="GO:0006208">
    <property type="term" value="P:pyrimidine nucleobase catabolic process"/>
    <property type="evidence" value="ECO:0007669"/>
    <property type="project" value="TreeGrafter"/>
</dbReference>
<protein>
    <submittedName>
        <fullName evidence="3">NADH-FMN oxidoreductase RutF, flavin reductase (DIM6/NTAB) family</fullName>
    </submittedName>
</protein>
<keyword evidence="1" id="KW-0560">Oxidoreductase</keyword>
<dbReference type="RefSeq" id="WP_092264432.1">
    <property type="nucleotide sequence ID" value="NZ_FNZA01000007.1"/>
</dbReference>
<dbReference type="Proteomes" id="UP000199223">
    <property type="component" value="Unassembled WGS sequence"/>
</dbReference>
<name>A0A1H6YH72_9DEIO</name>
<dbReference type="InterPro" id="IPR002563">
    <property type="entry name" value="Flavin_Rdtase-like_dom"/>
</dbReference>
<evidence type="ECO:0000313" key="4">
    <source>
        <dbReference type="Proteomes" id="UP000199223"/>
    </source>
</evidence>
<reference evidence="4" key="1">
    <citation type="submission" date="2016-10" db="EMBL/GenBank/DDBJ databases">
        <authorList>
            <person name="Varghese N."/>
            <person name="Submissions S."/>
        </authorList>
    </citation>
    <scope>NUCLEOTIDE SEQUENCE [LARGE SCALE GENOMIC DNA]</scope>
    <source>
        <strain evidence="4">CGMCC 1.10218</strain>
    </source>
</reference>
<gene>
    <name evidence="3" type="ORF">SAMN04488058_107118</name>
</gene>
<dbReference type="OrthoDB" id="9792858at2"/>
<sequence>MTAPFTPGLTPAESRQTLGRLALGVAILTLERAGEYVGVLARTCAPVSTQPPLVAVGVDRDSDWAAWLAAPETERFGVNLLGAGQRRLLDAFAGSAAGQGVPWFTHEGLPLIGGTVAQLVCRRERGLEVGDQLLFTGLIEYSRYTDDDPLIAFRGQYHELG</sequence>
<dbReference type="AlphaFoldDB" id="A0A1H6YH72"/>
<accession>A0A1H6YH72</accession>
<dbReference type="PANTHER" id="PTHR30466">
    <property type="entry name" value="FLAVIN REDUCTASE"/>
    <property type="match status" value="1"/>
</dbReference>
<feature type="domain" description="Flavin reductase like" evidence="2">
    <location>
        <begin position="18"/>
        <end position="159"/>
    </location>
</feature>
<dbReference type="GO" id="GO:0042602">
    <property type="term" value="F:riboflavin reductase (NADPH) activity"/>
    <property type="evidence" value="ECO:0007669"/>
    <property type="project" value="TreeGrafter"/>
</dbReference>